<dbReference type="SMART" id="SM00184">
    <property type="entry name" value="RING"/>
    <property type="match status" value="1"/>
</dbReference>
<feature type="signal peptide" evidence="11">
    <location>
        <begin position="1"/>
        <end position="24"/>
    </location>
</feature>
<sequence>MGFAGWRVLVLVLAAWVCTAGARAAAAAAAAGDWRYGGGASGGGGGTAAAATAAAPSGLPDGAGPYETQALLNVTFLDRRGVWRWEAAGEPGLFARGRVGGAAGLLVPLLATGPGGGAACSPNVTAARGVPPGEPWIALVQRGGCNYDVKVENAWLLNASAVVIYNNDDSPALQKMPLEKRNISGIFITKKRGEYLVGLVATSTYVYLNISVGPTQARSYNINRSEVLAFRPHLALCDAAVPTFHCVHLTSVLFVSISFIVLMMISLAWLVFYYVQRFRYIHAKDRLSRRLCSAARKALSKIPTKVIKTEDKEMQGDYECCAVCIEPYKVSDVLRILPCRHEFHKSCIDPWLLEHRTCPMCKMDILKHYGFVFTGSQESILHVEIEEVVGLSPTASPEPETSQQNNLSPQRSHTPHTRSHTSDQQLYYFVIFHRALQPPNGSSVDQQNQRSRSSSLEDLRPTPSSGLGTVQIVHSSSRHEGCTSNVTLESTPLPLVCSSCGSDIVAKCDAVCNTSPFPKEESTNNGVEHAASQDCDTSNNREVGNNVLTSDSCDSNCQTTSTKHANCDNLPDN</sequence>
<evidence type="ECO:0000256" key="8">
    <source>
        <dbReference type="PROSITE-ProRule" id="PRU00175"/>
    </source>
</evidence>
<proteinExistence type="predicted"/>
<dbReference type="AlphaFoldDB" id="A0AAN9VWH5"/>
<dbReference type="PROSITE" id="PS50089">
    <property type="entry name" value="ZF_RING_2"/>
    <property type="match status" value="1"/>
</dbReference>
<dbReference type="GO" id="GO:0016020">
    <property type="term" value="C:membrane"/>
    <property type="evidence" value="ECO:0007669"/>
    <property type="project" value="UniProtKB-SubCell"/>
</dbReference>
<keyword evidence="11" id="KW-0732">Signal</keyword>
<gene>
    <name evidence="13" type="ORF">R5R35_001800</name>
</gene>
<dbReference type="PANTHER" id="PTHR46539">
    <property type="entry name" value="E3 UBIQUITIN-PROTEIN LIGASE ATL42"/>
    <property type="match status" value="1"/>
</dbReference>
<comment type="caution">
    <text evidence="13">The sequence shown here is derived from an EMBL/GenBank/DDBJ whole genome shotgun (WGS) entry which is preliminary data.</text>
</comment>
<dbReference type="Proteomes" id="UP001378592">
    <property type="component" value="Unassembled WGS sequence"/>
</dbReference>
<dbReference type="SUPFAM" id="SSF57850">
    <property type="entry name" value="RING/U-box"/>
    <property type="match status" value="1"/>
</dbReference>
<evidence type="ECO:0000256" key="3">
    <source>
        <dbReference type="ARBA" id="ARBA00022723"/>
    </source>
</evidence>
<dbReference type="InterPro" id="IPR003137">
    <property type="entry name" value="PA_domain"/>
</dbReference>
<keyword evidence="4 8" id="KW-0863">Zinc-finger</keyword>
<keyword evidence="5" id="KW-0862">Zinc</keyword>
<dbReference type="Gene3D" id="3.30.40.10">
    <property type="entry name" value="Zinc/RING finger domain, C3HC4 (zinc finger)"/>
    <property type="match status" value="1"/>
</dbReference>
<feature type="compositionally biased region" description="Polar residues" evidence="9">
    <location>
        <begin position="439"/>
        <end position="454"/>
    </location>
</feature>
<dbReference type="InterPro" id="IPR001841">
    <property type="entry name" value="Znf_RING"/>
</dbReference>
<name>A0AAN9VWH5_9ORTH</name>
<evidence type="ECO:0000256" key="4">
    <source>
        <dbReference type="ARBA" id="ARBA00022771"/>
    </source>
</evidence>
<evidence type="ECO:0000256" key="6">
    <source>
        <dbReference type="ARBA" id="ARBA00022989"/>
    </source>
</evidence>
<dbReference type="PANTHER" id="PTHR46539:SF23">
    <property type="entry name" value="RING-TYPE DOMAIN-CONTAINING PROTEIN"/>
    <property type="match status" value="1"/>
</dbReference>
<dbReference type="Gene3D" id="3.50.30.30">
    <property type="match status" value="1"/>
</dbReference>
<accession>A0AAN9VWH5</accession>
<organism evidence="13 14">
    <name type="scientific">Gryllus longicercus</name>
    <dbReference type="NCBI Taxonomy" id="2509291"/>
    <lineage>
        <taxon>Eukaryota</taxon>
        <taxon>Metazoa</taxon>
        <taxon>Ecdysozoa</taxon>
        <taxon>Arthropoda</taxon>
        <taxon>Hexapoda</taxon>
        <taxon>Insecta</taxon>
        <taxon>Pterygota</taxon>
        <taxon>Neoptera</taxon>
        <taxon>Polyneoptera</taxon>
        <taxon>Orthoptera</taxon>
        <taxon>Ensifera</taxon>
        <taxon>Gryllidea</taxon>
        <taxon>Grylloidea</taxon>
        <taxon>Gryllidae</taxon>
        <taxon>Gryllinae</taxon>
        <taxon>Gryllus</taxon>
    </lineage>
</organism>
<evidence type="ECO:0000256" key="10">
    <source>
        <dbReference type="SAM" id="Phobius"/>
    </source>
</evidence>
<dbReference type="Pfam" id="PF13639">
    <property type="entry name" value="zf-RING_2"/>
    <property type="match status" value="1"/>
</dbReference>
<dbReference type="InterPro" id="IPR013083">
    <property type="entry name" value="Znf_RING/FYVE/PHD"/>
</dbReference>
<dbReference type="InterPro" id="IPR046450">
    <property type="entry name" value="PA_dom_sf"/>
</dbReference>
<evidence type="ECO:0000259" key="12">
    <source>
        <dbReference type="PROSITE" id="PS50089"/>
    </source>
</evidence>
<keyword evidence="6 10" id="KW-1133">Transmembrane helix</keyword>
<comment type="subcellular location">
    <subcellularLocation>
        <location evidence="1">Membrane</location>
        <topology evidence="1">Single-pass membrane protein</topology>
    </subcellularLocation>
</comment>
<evidence type="ECO:0000313" key="13">
    <source>
        <dbReference type="EMBL" id="KAK7871613.1"/>
    </source>
</evidence>
<evidence type="ECO:0000313" key="14">
    <source>
        <dbReference type="Proteomes" id="UP001378592"/>
    </source>
</evidence>
<feature type="compositionally biased region" description="Polar residues" evidence="9">
    <location>
        <begin position="393"/>
        <end position="412"/>
    </location>
</feature>
<feature type="region of interest" description="Disordered" evidence="9">
    <location>
        <begin position="519"/>
        <end position="541"/>
    </location>
</feature>
<feature type="domain" description="RING-type" evidence="12">
    <location>
        <begin position="321"/>
        <end position="362"/>
    </location>
</feature>
<feature type="region of interest" description="Disordered" evidence="9">
    <location>
        <begin position="392"/>
        <end position="419"/>
    </location>
</feature>
<evidence type="ECO:0000256" key="11">
    <source>
        <dbReference type="SAM" id="SignalP"/>
    </source>
</evidence>
<feature type="transmembrane region" description="Helical" evidence="10">
    <location>
        <begin position="252"/>
        <end position="275"/>
    </location>
</feature>
<dbReference type="EMBL" id="JAZDUA010000036">
    <property type="protein sequence ID" value="KAK7871613.1"/>
    <property type="molecule type" value="Genomic_DNA"/>
</dbReference>
<dbReference type="Pfam" id="PF02225">
    <property type="entry name" value="PA"/>
    <property type="match status" value="1"/>
</dbReference>
<keyword evidence="14" id="KW-1185">Reference proteome</keyword>
<evidence type="ECO:0000256" key="7">
    <source>
        <dbReference type="ARBA" id="ARBA00023136"/>
    </source>
</evidence>
<evidence type="ECO:0000256" key="1">
    <source>
        <dbReference type="ARBA" id="ARBA00004167"/>
    </source>
</evidence>
<keyword evidence="2 10" id="KW-0812">Transmembrane</keyword>
<feature type="chain" id="PRO_5042906393" description="RING-type domain-containing protein" evidence="11">
    <location>
        <begin position="25"/>
        <end position="573"/>
    </location>
</feature>
<dbReference type="CDD" id="cd16668">
    <property type="entry name" value="RING-H2_RNF130-like"/>
    <property type="match status" value="1"/>
</dbReference>
<evidence type="ECO:0000256" key="5">
    <source>
        <dbReference type="ARBA" id="ARBA00022833"/>
    </source>
</evidence>
<keyword evidence="7 10" id="KW-0472">Membrane</keyword>
<feature type="region of interest" description="Disordered" evidence="9">
    <location>
        <begin position="439"/>
        <end position="469"/>
    </location>
</feature>
<evidence type="ECO:0000256" key="2">
    <source>
        <dbReference type="ARBA" id="ARBA00022692"/>
    </source>
</evidence>
<dbReference type="GO" id="GO:0008270">
    <property type="term" value="F:zinc ion binding"/>
    <property type="evidence" value="ECO:0007669"/>
    <property type="project" value="UniProtKB-KW"/>
</dbReference>
<evidence type="ECO:0000256" key="9">
    <source>
        <dbReference type="SAM" id="MobiDB-lite"/>
    </source>
</evidence>
<dbReference type="FunFam" id="3.30.40.10:FF:000009">
    <property type="entry name" value="E3 ubiquitin-protein ligase RNF130"/>
    <property type="match status" value="1"/>
</dbReference>
<reference evidence="13 14" key="1">
    <citation type="submission" date="2024-03" db="EMBL/GenBank/DDBJ databases">
        <title>The genome assembly and annotation of the cricket Gryllus longicercus Weissman &amp; Gray.</title>
        <authorList>
            <person name="Szrajer S."/>
            <person name="Gray D."/>
            <person name="Ylla G."/>
        </authorList>
    </citation>
    <scope>NUCLEOTIDE SEQUENCE [LARGE SCALE GENOMIC DNA]</scope>
    <source>
        <strain evidence="13">DAG 2021-001</strain>
        <tissue evidence="13">Whole body minus gut</tissue>
    </source>
</reference>
<protein>
    <recommendedName>
        <fullName evidence="12">RING-type domain-containing protein</fullName>
    </recommendedName>
</protein>
<keyword evidence="3" id="KW-0479">Metal-binding</keyword>
<dbReference type="SUPFAM" id="SSF52025">
    <property type="entry name" value="PA domain"/>
    <property type="match status" value="1"/>
</dbReference>